<proteinExistence type="predicted"/>
<dbReference type="AlphaFoldDB" id="A0A4Q9B5I4"/>
<protein>
    <submittedName>
        <fullName evidence="1">YkgJ family cysteine cluster protein</fullName>
    </submittedName>
</protein>
<evidence type="ECO:0000313" key="1">
    <source>
        <dbReference type="EMBL" id="TBH20641.1"/>
    </source>
</evidence>
<comment type="caution">
    <text evidence="1">The sequence shown here is derived from an EMBL/GenBank/DDBJ whole genome shotgun (WGS) entry which is preliminary data.</text>
</comment>
<keyword evidence="2" id="KW-1185">Reference proteome</keyword>
<dbReference type="Proteomes" id="UP000292858">
    <property type="component" value="Unassembled WGS sequence"/>
</dbReference>
<evidence type="ECO:0000313" key="2">
    <source>
        <dbReference type="Proteomes" id="UP000292858"/>
    </source>
</evidence>
<dbReference type="Pfam" id="PF03692">
    <property type="entry name" value="CxxCxxCC"/>
    <property type="match status" value="1"/>
</dbReference>
<gene>
    <name evidence="1" type="ORF">ETP66_06125</name>
</gene>
<dbReference type="InterPro" id="IPR005358">
    <property type="entry name" value="Puta_zinc/iron-chelating_dom"/>
</dbReference>
<organism evidence="1 2">
    <name type="scientific">Thermus thermamylovorans</name>
    <dbReference type="NCBI Taxonomy" id="2509362"/>
    <lineage>
        <taxon>Bacteria</taxon>
        <taxon>Thermotogati</taxon>
        <taxon>Deinococcota</taxon>
        <taxon>Deinococci</taxon>
        <taxon>Thermales</taxon>
        <taxon>Thermaceae</taxon>
        <taxon>Thermus</taxon>
    </lineage>
</organism>
<sequence>MNPVEAAWEALEADLADYLRQKGLAPSCRAGCFACCHGLVTLSRLEGEALLPHLTEAQRARLLEEGPKRLALLGEGKDDPHFPSRFFRERRPCPFLEGGLCGVYPFRPLACRGLLTAGDPALCQPEAQAPRGHFLKAPWGMAHRRMEALWEEEGRRYGFVVIGELAGLLYLLLEGLPRGRAEVERLLEGLGVLGGRWGFQVVSPWRGQGGNPGG</sequence>
<accession>A0A4Q9B5I4</accession>
<dbReference type="RefSeq" id="WP_130841585.1">
    <property type="nucleotide sequence ID" value="NZ_SIJL01000006.1"/>
</dbReference>
<reference evidence="1 2" key="1">
    <citation type="submission" date="2019-02" db="EMBL/GenBank/DDBJ databases">
        <title>Thermus sp. a novel from hot spring.</title>
        <authorList>
            <person name="Zhao Z."/>
        </authorList>
    </citation>
    <scope>NUCLEOTIDE SEQUENCE [LARGE SCALE GENOMIC DNA]</scope>
    <source>
        <strain evidence="1 2">CFH 72773T</strain>
    </source>
</reference>
<name>A0A4Q9B5I4_9DEIN</name>
<dbReference type="OrthoDB" id="9810361at2"/>
<dbReference type="EMBL" id="SIJL01000006">
    <property type="protein sequence ID" value="TBH20641.1"/>
    <property type="molecule type" value="Genomic_DNA"/>
</dbReference>